<keyword evidence="1" id="KW-0378">Hydrolase</keyword>
<evidence type="ECO:0000256" key="1">
    <source>
        <dbReference type="ARBA" id="ARBA00022801"/>
    </source>
</evidence>
<dbReference type="Proteomes" id="UP001345013">
    <property type="component" value="Unassembled WGS sequence"/>
</dbReference>
<evidence type="ECO:0000313" key="2">
    <source>
        <dbReference type="EMBL" id="KAK5092632.1"/>
    </source>
</evidence>
<keyword evidence="3" id="KW-1185">Reference proteome</keyword>
<evidence type="ECO:0008006" key="4">
    <source>
        <dbReference type="Google" id="ProtNLM"/>
    </source>
</evidence>
<organism evidence="2 3">
    <name type="scientific">Lithohypha guttulata</name>
    <dbReference type="NCBI Taxonomy" id="1690604"/>
    <lineage>
        <taxon>Eukaryota</taxon>
        <taxon>Fungi</taxon>
        <taxon>Dikarya</taxon>
        <taxon>Ascomycota</taxon>
        <taxon>Pezizomycotina</taxon>
        <taxon>Eurotiomycetes</taxon>
        <taxon>Chaetothyriomycetidae</taxon>
        <taxon>Chaetothyriales</taxon>
        <taxon>Trichomeriaceae</taxon>
        <taxon>Lithohypha</taxon>
    </lineage>
</organism>
<name>A0ABR0KAD4_9EURO</name>
<comment type="caution">
    <text evidence="2">The sequence shown here is derived from an EMBL/GenBank/DDBJ whole genome shotgun (WGS) entry which is preliminary data.</text>
</comment>
<proteinExistence type="predicted"/>
<reference evidence="2 3" key="1">
    <citation type="submission" date="2023-08" db="EMBL/GenBank/DDBJ databases">
        <title>Black Yeasts Isolated from many extreme environments.</title>
        <authorList>
            <person name="Coleine C."/>
            <person name="Stajich J.E."/>
            <person name="Selbmann L."/>
        </authorList>
    </citation>
    <scope>NUCLEOTIDE SEQUENCE [LARGE SCALE GENOMIC DNA]</scope>
    <source>
        <strain evidence="2 3">CCFEE 5885</strain>
    </source>
</reference>
<dbReference type="Gene3D" id="3.75.10.10">
    <property type="entry name" value="L-arginine/glycine Amidinotransferase, Chain A"/>
    <property type="match status" value="1"/>
</dbReference>
<dbReference type="PANTHER" id="PTHR31377">
    <property type="entry name" value="AGMATINE DEIMINASE-RELATED"/>
    <property type="match status" value="1"/>
</dbReference>
<evidence type="ECO:0000313" key="3">
    <source>
        <dbReference type="Proteomes" id="UP001345013"/>
    </source>
</evidence>
<dbReference type="InterPro" id="IPR007466">
    <property type="entry name" value="Peptidyl-Arg-deiminase_porph"/>
</dbReference>
<dbReference type="PANTHER" id="PTHR31377:SF0">
    <property type="entry name" value="AGMATINE DEIMINASE-RELATED"/>
    <property type="match status" value="1"/>
</dbReference>
<gene>
    <name evidence="2" type="ORF">LTR24_004967</name>
</gene>
<dbReference type="SUPFAM" id="SSF55909">
    <property type="entry name" value="Pentein"/>
    <property type="match status" value="1"/>
</dbReference>
<dbReference type="Pfam" id="PF04371">
    <property type="entry name" value="PAD_porph"/>
    <property type="match status" value="1"/>
</dbReference>
<dbReference type="EMBL" id="JAVRRG010000054">
    <property type="protein sequence ID" value="KAK5092632.1"/>
    <property type="molecule type" value="Genomic_DNA"/>
</dbReference>
<protein>
    <recommendedName>
        <fullName evidence="4">Agmatine deiminase</fullName>
    </recommendedName>
</protein>
<accession>A0ABR0KAD4</accession>
<sequence length="354" mass="39078">MGDTDMLDSQQGLYSMPFEGDRHSHTLMVFPSLASVYSEADLQASQEEVVNIANAIARFESVHMYTREELMVKARSMAGTNVLVKAARVDQLWARDSAPTYVYDKQGSRTAINFNFNYWGIKLPPTGDEGLAAQVAEQESHPTARSRLTTEGGAIEHDGQGTFLATESSLINDNRNPGMSKAQIERELRAVLGVSSFIWIPGVKGHDITDYHIDILARFVRPGVVVLSKPASSAPDFVVNAYEEAQKILSNSRDARGRELTVCTCQEPDTSLLGPPDESNEVVASYVNYHLVNGAVILPTYGQQEPDNQALELFTRLFPEREVVQVYLNMLPRSGGGIHCATQQVIAPLRTQQY</sequence>